<dbReference type="VEuPathDB" id="ToxoDB:CSUI_002770"/>
<dbReference type="EMBL" id="MIGC01001157">
    <property type="protein sequence ID" value="PHJ23369.1"/>
    <property type="molecule type" value="Genomic_DNA"/>
</dbReference>
<keyword evidence="4" id="KW-1185">Reference proteome</keyword>
<feature type="region of interest" description="Disordered" evidence="1">
    <location>
        <begin position="702"/>
        <end position="745"/>
    </location>
</feature>
<organism evidence="3 4">
    <name type="scientific">Cystoisospora suis</name>
    <dbReference type="NCBI Taxonomy" id="483139"/>
    <lineage>
        <taxon>Eukaryota</taxon>
        <taxon>Sar</taxon>
        <taxon>Alveolata</taxon>
        <taxon>Apicomplexa</taxon>
        <taxon>Conoidasida</taxon>
        <taxon>Coccidia</taxon>
        <taxon>Eucoccidiorida</taxon>
        <taxon>Eimeriorina</taxon>
        <taxon>Sarcocystidae</taxon>
        <taxon>Cystoisospora</taxon>
    </lineage>
</organism>
<accession>A0A2C6L564</accession>
<dbReference type="OrthoDB" id="332305at2759"/>
<feature type="region of interest" description="Disordered" evidence="1">
    <location>
        <begin position="195"/>
        <end position="237"/>
    </location>
</feature>
<feature type="transmembrane region" description="Helical" evidence="2">
    <location>
        <begin position="53"/>
        <end position="71"/>
    </location>
</feature>
<keyword evidence="2" id="KW-1133">Transmembrane helix</keyword>
<feature type="region of interest" description="Disordered" evidence="1">
    <location>
        <begin position="148"/>
        <end position="171"/>
    </location>
</feature>
<dbReference type="RefSeq" id="XP_067925045.1">
    <property type="nucleotide sequence ID" value="XM_068062969.1"/>
</dbReference>
<sequence>MEPLPVLSSKMELHTLLFPRCPRLEWRIWTLFAAFVGCQLAFLVVNIALDDALGGSLILLSFLVGLSCAIWRRLLLIAINLVLQSLLFLLMIICAATGASSMKVWSQVGRYKLLLVLHFSVYAFGIVVSAILLHLSRSRPRRLAAGTKEAPASVAASGTHDAPSDVGSEHSTTQGLCRIRDLFVSKQFWSAHGTHSSAEAKSASGPPRESVSTDSGGEVSAPSDATTTPRKGDAYSEQSFTEEDHHFFCQGECRGHGAGYFYHAAFSDFLSSPSLSLPTTMPAASPVMCATTHMHARAMPSLLQQSSGSTVGFLSVPEEERRLHRPSSESVVVFNATDEKGLVLLHTTSASPAPSPKNGSSIATSFGLPSPLPTHSVQDAGDRYVVGTPRVTGDQALALGGAARRCRVGAYSFENYTDNCSTSMEDALPTFVVQLTGVHEHTDTAAEVKALPLETAPAGENPELPGRRVLPKGTWNVLKKKCHRSVRSALLYLGNSGEAALDSSAPSAGELPFRTSDSYANRGTPRHHGGPTRITTGRKRPRLRNCKARRATTSGVELGDLSARKHLVEERGVSGGSSRSSDSKRERSKEFLVCWAGEVASSSGLSVPDDALLQAADAGRRMESILTSSSSEEEGNGAGEKAMNEDEASATGRPKEYDREGLLSFLSLLPVQTLADRERLPTASEATVSVVNLTASRLFPDLSQDKRHTADDEPNLLETSEAEAGDGSEPREERYDSGSYLGCPPHLASSEISSDIFPELEMSEDNRSRSQDSFTNTEKSCPCERGLAKRVTGAETHSLCSSDGTYRLSPESSQEHLFAYSSPYSSAITQREAVHARIQQVEEGGPIAGEVGYALGSSAGLQNTNQWDAGD</sequence>
<feature type="transmembrane region" description="Helical" evidence="2">
    <location>
        <begin position="111"/>
        <end position="133"/>
    </location>
</feature>
<dbReference type="AlphaFoldDB" id="A0A2C6L564"/>
<evidence type="ECO:0000313" key="3">
    <source>
        <dbReference type="EMBL" id="PHJ23369.1"/>
    </source>
</evidence>
<protein>
    <submittedName>
        <fullName evidence="3">Proteophosphoglycan protein ppg4</fullName>
    </submittedName>
</protein>
<evidence type="ECO:0000313" key="4">
    <source>
        <dbReference type="Proteomes" id="UP000221165"/>
    </source>
</evidence>
<proteinExistence type="predicted"/>
<reference evidence="3 4" key="1">
    <citation type="journal article" date="2017" name="Int. J. Parasitol.">
        <title>The genome of the protozoan parasite Cystoisospora suis and a reverse vaccinology approach to identify vaccine candidates.</title>
        <authorList>
            <person name="Palmieri N."/>
            <person name="Shrestha A."/>
            <person name="Ruttkowski B."/>
            <person name="Beck T."/>
            <person name="Vogl C."/>
            <person name="Tomley F."/>
            <person name="Blake D.P."/>
            <person name="Joachim A."/>
        </authorList>
    </citation>
    <scope>NUCLEOTIDE SEQUENCE [LARGE SCALE GENOMIC DNA]</scope>
    <source>
        <strain evidence="3 4">Wien I</strain>
    </source>
</reference>
<keyword evidence="2" id="KW-0812">Transmembrane</keyword>
<name>A0A2C6L564_9APIC</name>
<comment type="caution">
    <text evidence="3">The sequence shown here is derived from an EMBL/GenBank/DDBJ whole genome shotgun (WGS) entry which is preliminary data.</text>
</comment>
<feature type="compositionally biased region" description="Basic residues" evidence="1">
    <location>
        <begin position="524"/>
        <end position="550"/>
    </location>
</feature>
<feature type="transmembrane region" description="Helical" evidence="2">
    <location>
        <begin position="28"/>
        <end position="47"/>
    </location>
</feature>
<gene>
    <name evidence="3" type="ORF">CSUI_002770</name>
</gene>
<dbReference type="GeneID" id="94426180"/>
<keyword evidence="2" id="KW-0472">Membrane</keyword>
<feature type="region of interest" description="Disordered" evidence="1">
    <location>
        <begin position="501"/>
        <end position="563"/>
    </location>
</feature>
<dbReference type="Proteomes" id="UP000221165">
    <property type="component" value="Unassembled WGS sequence"/>
</dbReference>
<feature type="transmembrane region" description="Helical" evidence="2">
    <location>
        <begin position="78"/>
        <end position="99"/>
    </location>
</feature>
<evidence type="ECO:0000256" key="1">
    <source>
        <dbReference type="SAM" id="MobiDB-lite"/>
    </source>
</evidence>
<evidence type="ECO:0000256" key="2">
    <source>
        <dbReference type="SAM" id="Phobius"/>
    </source>
</evidence>
<feature type="region of interest" description="Disordered" evidence="1">
    <location>
        <begin position="625"/>
        <end position="654"/>
    </location>
</feature>
<feature type="compositionally biased region" description="Acidic residues" evidence="1">
    <location>
        <begin position="712"/>
        <end position="726"/>
    </location>
</feature>